<proteinExistence type="predicted"/>
<evidence type="ECO:0000256" key="1">
    <source>
        <dbReference type="SAM" id="MobiDB-lite"/>
    </source>
</evidence>
<feature type="region of interest" description="Disordered" evidence="1">
    <location>
        <begin position="138"/>
        <end position="177"/>
    </location>
</feature>
<feature type="domain" description="ISXO2-like transposase" evidence="2">
    <location>
        <begin position="106"/>
        <end position="298"/>
    </location>
</feature>
<dbReference type="OrthoDB" id="10052789at2759"/>
<organism evidence="3 5">
    <name type="scientific">Didymodactylos carnosus</name>
    <dbReference type="NCBI Taxonomy" id="1234261"/>
    <lineage>
        <taxon>Eukaryota</taxon>
        <taxon>Metazoa</taxon>
        <taxon>Spiralia</taxon>
        <taxon>Gnathifera</taxon>
        <taxon>Rotifera</taxon>
        <taxon>Eurotatoria</taxon>
        <taxon>Bdelloidea</taxon>
        <taxon>Philodinida</taxon>
        <taxon>Philodinidae</taxon>
        <taxon>Didymodactylos</taxon>
    </lineage>
</organism>
<dbReference type="Proteomes" id="UP000681722">
    <property type="component" value="Unassembled WGS sequence"/>
</dbReference>
<evidence type="ECO:0000259" key="2">
    <source>
        <dbReference type="SMART" id="SM01126"/>
    </source>
</evidence>
<evidence type="ECO:0000313" key="4">
    <source>
        <dbReference type="EMBL" id="CAF3818765.1"/>
    </source>
</evidence>
<keyword evidence="5" id="KW-1185">Reference proteome</keyword>
<dbReference type="SMART" id="SM01126">
    <property type="entry name" value="DDE_Tnp_IS1595"/>
    <property type="match status" value="1"/>
</dbReference>
<dbReference type="Pfam" id="PF12762">
    <property type="entry name" value="DDE_Tnp_IS1595"/>
    <property type="match status" value="1"/>
</dbReference>
<dbReference type="InterPro" id="IPR053164">
    <property type="entry name" value="IS1016-like_transposase"/>
</dbReference>
<dbReference type="Proteomes" id="UP000663829">
    <property type="component" value="Unassembled WGS sequence"/>
</dbReference>
<evidence type="ECO:0000313" key="5">
    <source>
        <dbReference type="Proteomes" id="UP000663829"/>
    </source>
</evidence>
<gene>
    <name evidence="3" type="ORF">GPM918_LOCUS16186</name>
    <name evidence="4" type="ORF">SRO942_LOCUS16186</name>
</gene>
<dbReference type="EMBL" id="CAJNOQ010004206">
    <property type="protein sequence ID" value="CAF1049120.1"/>
    <property type="molecule type" value="Genomic_DNA"/>
</dbReference>
<dbReference type="PANTHER" id="PTHR47163:SF2">
    <property type="entry name" value="SI:DKEY-17M8.2"/>
    <property type="match status" value="1"/>
</dbReference>
<dbReference type="AlphaFoldDB" id="A0A814KGC3"/>
<dbReference type="InterPro" id="IPR024445">
    <property type="entry name" value="Tnp_ISXO2-like"/>
</dbReference>
<dbReference type="NCBIfam" id="NF033547">
    <property type="entry name" value="transpos_IS1595"/>
    <property type="match status" value="1"/>
</dbReference>
<feature type="compositionally biased region" description="Low complexity" evidence="1">
    <location>
        <begin position="155"/>
        <end position="168"/>
    </location>
</feature>
<reference evidence="3" key="1">
    <citation type="submission" date="2021-02" db="EMBL/GenBank/DDBJ databases">
        <authorList>
            <person name="Nowell W R."/>
        </authorList>
    </citation>
    <scope>NUCLEOTIDE SEQUENCE</scope>
</reference>
<name>A0A814KGC3_9BILA</name>
<dbReference type="EMBL" id="CAJOBC010004206">
    <property type="protein sequence ID" value="CAF3818765.1"/>
    <property type="molecule type" value="Genomic_DNA"/>
</dbReference>
<evidence type="ECO:0000313" key="3">
    <source>
        <dbReference type="EMBL" id="CAF1049120.1"/>
    </source>
</evidence>
<accession>A0A814KGC3</accession>
<comment type="caution">
    <text evidence="3">The sequence shown here is derived from an EMBL/GenBank/DDBJ whole genome shotgun (WGS) entry which is preliminary data.</text>
</comment>
<protein>
    <recommendedName>
        <fullName evidence="2">ISXO2-like transposase domain-containing protein</fullName>
    </recommendedName>
</protein>
<sequence>MTTTVPMPTNFREFYSIINDNKTLPMFVREQKLVLESEDHQCPKCGSEMRDGKHQKTLKDEIIWLWCFNITSKTIPWTVGCSEATTVDWCNFLREVCTEKMNVAEQMGGIGEVVQIDESLFRGKRKYNRGRLLLGNVNKKKDNNNNTSGLVPYESSSNSDSSSSSDDNQPTNNRNYGKRIDGPWIFGIAQPTENGYEVRFFHVQRRDRATLVPIILKHVVPGTTVWSDEWSAYKNLQKQYGYDHQTVNHSQNFVDPHTGCHTQLIECLWGQAKTKILRAMRGSTLLDNHLNEFWYRSVHKDMFSSILADIRRFRM</sequence>
<dbReference type="PANTHER" id="PTHR47163">
    <property type="entry name" value="DDE_TNP_IS1595 DOMAIN-CONTAINING PROTEIN"/>
    <property type="match status" value="1"/>
</dbReference>